<protein>
    <submittedName>
        <fullName evidence="1">Uncharacterized protein</fullName>
    </submittedName>
</protein>
<dbReference type="KEGG" id="bcai:K788_00002135"/>
<accession>A0A0N7JV90</accession>
<evidence type="ECO:0000313" key="1">
    <source>
        <dbReference type="EMBL" id="ALL68549.1"/>
    </source>
</evidence>
<organism evidence="1">
    <name type="scientific">Paraburkholderia caribensis MBA4</name>
    <dbReference type="NCBI Taxonomy" id="1323664"/>
    <lineage>
        <taxon>Bacteria</taxon>
        <taxon>Pseudomonadati</taxon>
        <taxon>Pseudomonadota</taxon>
        <taxon>Betaproteobacteria</taxon>
        <taxon>Burkholderiales</taxon>
        <taxon>Burkholderiaceae</taxon>
        <taxon>Paraburkholderia</taxon>
    </lineage>
</organism>
<reference evidence="1" key="1">
    <citation type="journal article" date="2014" name="Genome Announc.">
        <title>Draft Genome Sequence of the Haloacid-Degrading Burkholderia caribensis Strain MBA4.</title>
        <authorList>
            <person name="Pan Y."/>
            <person name="Kong K.F."/>
            <person name="Tsang J.S."/>
        </authorList>
    </citation>
    <scope>NUCLEOTIDE SEQUENCE [LARGE SCALE GENOMIC DNA]</scope>
    <source>
        <strain evidence="1">MBA4</strain>
    </source>
</reference>
<dbReference type="EMBL" id="CP012747">
    <property type="protein sequence ID" value="ALL68549.1"/>
    <property type="molecule type" value="Genomic_DNA"/>
</dbReference>
<dbReference type="AlphaFoldDB" id="A0A0N7JV90"/>
<sequence>MLAIMAPNSERTPAVNVAVRNRNWLIVQLLLLMGLRRSKCLVLPVDALKEQVDARTGEVRWWLDSVTLSDVASNTLGDGPASVVGKLVIGRLAEESHISKTFKKVQAEHGDAVAFEYLKANTDGFHCYSIRILHKLLLFEPFLSRS</sequence>
<dbReference type="Proteomes" id="UP000019146">
    <property type="component" value="Chromosome 2"/>
</dbReference>
<gene>
    <name evidence="1" type="ORF">K788_00002135</name>
</gene>
<name>A0A0N7JV90_9BURK</name>
<reference evidence="1" key="2">
    <citation type="submission" date="2015-09" db="EMBL/GenBank/DDBJ databases">
        <authorList>
            <person name="Jackson K.R."/>
            <person name="Lunt B.L."/>
            <person name="Fisher J.N.B."/>
            <person name="Gardner A.V."/>
            <person name="Bailey M.E."/>
            <person name="Deus L.M."/>
            <person name="Earl A.S."/>
            <person name="Gibby P.D."/>
            <person name="Hartmann K.A."/>
            <person name="Liu J.E."/>
            <person name="Manci A.M."/>
            <person name="Nielsen D.A."/>
            <person name="Solomon M.B."/>
            <person name="Breakwell D.P."/>
            <person name="Burnett S.H."/>
            <person name="Grose J.H."/>
        </authorList>
    </citation>
    <scope>NUCLEOTIDE SEQUENCE</scope>
    <source>
        <strain evidence="1">MBA4</strain>
    </source>
</reference>
<proteinExistence type="predicted"/>